<evidence type="ECO:0008006" key="5">
    <source>
        <dbReference type="Google" id="ProtNLM"/>
    </source>
</evidence>
<dbReference type="Proteomes" id="UP000886523">
    <property type="component" value="Unassembled WGS sequence"/>
</dbReference>
<dbReference type="OrthoDB" id="542135at2759"/>
<dbReference type="PANTHER" id="PTHR42870:SF1">
    <property type="entry name" value="NON-SPECIFIC LIPID-TRANSFER PROTEIN-LIKE 2"/>
    <property type="match status" value="1"/>
</dbReference>
<dbReference type="AlphaFoldDB" id="A0A9P6ATT7"/>
<dbReference type="PANTHER" id="PTHR42870">
    <property type="entry name" value="ACETYL-COA C-ACETYLTRANSFERASE"/>
    <property type="match status" value="1"/>
</dbReference>
<dbReference type="Pfam" id="PF00108">
    <property type="entry name" value="Thiolase_N"/>
    <property type="match status" value="1"/>
</dbReference>
<evidence type="ECO:0000259" key="2">
    <source>
        <dbReference type="Pfam" id="PF22691"/>
    </source>
</evidence>
<dbReference type="InterPro" id="IPR020616">
    <property type="entry name" value="Thiolase_N"/>
</dbReference>
<dbReference type="SUPFAM" id="SSF53901">
    <property type="entry name" value="Thiolase-like"/>
    <property type="match status" value="2"/>
</dbReference>
<evidence type="ECO:0000313" key="4">
    <source>
        <dbReference type="Proteomes" id="UP000886523"/>
    </source>
</evidence>
<dbReference type="InterPro" id="IPR016039">
    <property type="entry name" value="Thiolase-like"/>
</dbReference>
<keyword evidence="4" id="KW-1185">Reference proteome</keyword>
<feature type="domain" description="Thiolase C-terminal" evidence="2">
    <location>
        <begin position="252"/>
        <end position="371"/>
    </location>
</feature>
<dbReference type="NCBIfam" id="NF006102">
    <property type="entry name" value="PRK08256.1"/>
    <property type="match status" value="1"/>
</dbReference>
<dbReference type="InterPro" id="IPR055140">
    <property type="entry name" value="Thiolase_C_2"/>
</dbReference>
<evidence type="ECO:0000313" key="3">
    <source>
        <dbReference type="EMBL" id="KAF9511820.1"/>
    </source>
</evidence>
<proteinExistence type="predicted"/>
<reference evidence="3" key="1">
    <citation type="journal article" date="2020" name="Nat. Commun.">
        <title>Large-scale genome sequencing of mycorrhizal fungi provides insights into the early evolution of symbiotic traits.</title>
        <authorList>
            <person name="Miyauchi S."/>
            <person name="Kiss E."/>
            <person name="Kuo A."/>
            <person name="Drula E."/>
            <person name="Kohler A."/>
            <person name="Sanchez-Garcia M."/>
            <person name="Morin E."/>
            <person name="Andreopoulos B."/>
            <person name="Barry K.W."/>
            <person name="Bonito G."/>
            <person name="Buee M."/>
            <person name="Carver A."/>
            <person name="Chen C."/>
            <person name="Cichocki N."/>
            <person name="Clum A."/>
            <person name="Culley D."/>
            <person name="Crous P.W."/>
            <person name="Fauchery L."/>
            <person name="Girlanda M."/>
            <person name="Hayes R.D."/>
            <person name="Keri Z."/>
            <person name="LaButti K."/>
            <person name="Lipzen A."/>
            <person name="Lombard V."/>
            <person name="Magnuson J."/>
            <person name="Maillard F."/>
            <person name="Murat C."/>
            <person name="Nolan M."/>
            <person name="Ohm R.A."/>
            <person name="Pangilinan J."/>
            <person name="Pereira M.F."/>
            <person name="Perotto S."/>
            <person name="Peter M."/>
            <person name="Pfister S."/>
            <person name="Riley R."/>
            <person name="Sitrit Y."/>
            <person name="Stielow J.B."/>
            <person name="Szollosi G."/>
            <person name="Zifcakova L."/>
            <person name="Stursova M."/>
            <person name="Spatafora J.W."/>
            <person name="Tedersoo L."/>
            <person name="Vaario L.M."/>
            <person name="Yamada A."/>
            <person name="Yan M."/>
            <person name="Wang P."/>
            <person name="Xu J."/>
            <person name="Bruns T."/>
            <person name="Baldrian P."/>
            <person name="Vilgalys R."/>
            <person name="Dunand C."/>
            <person name="Henrissat B."/>
            <person name="Grigoriev I.V."/>
            <person name="Hibbett D."/>
            <person name="Nagy L.G."/>
            <person name="Martin F.M."/>
        </authorList>
    </citation>
    <scope>NUCLEOTIDE SEQUENCE</scope>
    <source>
        <strain evidence="3">UP504</strain>
    </source>
</reference>
<accession>A0A9P6ATT7</accession>
<sequence length="452" mass="48843">MWNNGLHQTSTKRTTSDMGLEAATKALLDAGITFDQVEAAYTGYCYGDTCSGQRALYNLGLTGIPITNVNNACCTGSTALYQANMLVKSGMAECALALGFEQMAPGSLTTPWKDREPPISLWTDKVREFELATGGSGMGPDAPRLFGNAARNIVKSMVPPKEHLSKIASKNHQHGSRNPYSQFRVPWTPEQVAQSPQVTDELTLLMCSPTSDGAACCIVASEKFVHAHKLENQAIEFVAQSLATDMPSTFESASAMELVGYSMTKRVADEAFSQAGFAPGTGRDEVGVVELHDCFSSNELITYDALGLCKPGEAHKLVDAGDNTVIRGKYVINPSGGLEAKGHPLGATGLGMHFYIATQLRGWAGQMQSPNLMDHPDPRGKLGLVHNLGLGGAAVVSLMKRPEFWDGDNKREDGRNRVGYNHGQECRPITMEDIVKVRSRQYSPTVLEQARL</sequence>
<dbReference type="EMBL" id="MU128995">
    <property type="protein sequence ID" value="KAF9511820.1"/>
    <property type="molecule type" value="Genomic_DNA"/>
</dbReference>
<feature type="domain" description="Thiolase N-terminal" evidence="1">
    <location>
        <begin position="12"/>
        <end position="221"/>
    </location>
</feature>
<evidence type="ECO:0000259" key="1">
    <source>
        <dbReference type="Pfam" id="PF00108"/>
    </source>
</evidence>
<dbReference type="Gene3D" id="3.40.47.10">
    <property type="match status" value="1"/>
</dbReference>
<gene>
    <name evidence="3" type="ORF">BS47DRAFT_1330736</name>
</gene>
<protein>
    <recommendedName>
        <fullName evidence="5">Sterol carrier protein 2</fullName>
    </recommendedName>
</protein>
<dbReference type="CDD" id="cd00829">
    <property type="entry name" value="SCP-x_thiolase"/>
    <property type="match status" value="1"/>
</dbReference>
<comment type="caution">
    <text evidence="3">The sequence shown here is derived from an EMBL/GenBank/DDBJ whole genome shotgun (WGS) entry which is preliminary data.</text>
</comment>
<dbReference type="Pfam" id="PF22691">
    <property type="entry name" value="Thiolase_C_1"/>
    <property type="match status" value="1"/>
</dbReference>
<name>A0A9P6ATT7_9AGAM</name>
<dbReference type="GO" id="GO:0016747">
    <property type="term" value="F:acyltransferase activity, transferring groups other than amino-acyl groups"/>
    <property type="evidence" value="ECO:0007669"/>
    <property type="project" value="InterPro"/>
</dbReference>
<organism evidence="3 4">
    <name type="scientific">Hydnum rufescens UP504</name>
    <dbReference type="NCBI Taxonomy" id="1448309"/>
    <lineage>
        <taxon>Eukaryota</taxon>
        <taxon>Fungi</taxon>
        <taxon>Dikarya</taxon>
        <taxon>Basidiomycota</taxon>
        <taxon>Agaricomycotina</taxon>
        <taxon>Agaricomycetes</taxon>
        <taxon>Cantharellales</taxon>
        <taxon>Hydnaceae</taxon>
        <taxon>Hydnum</taxon>
    </lineage>
</organism>